<reference evidence="1" key="1">
    <citation type="submission" date="2021-09" db="EMBL/GenBank/DDBJ databases">
        <authorList>
            <consortium name="AG Swart"/>
            <person name="Singh M."/>
            <person name="Singh A."/>
            <person name="Seah K."/>
            <person name="Emmerich C."/>
        </authorList>
    </citation>
    <scope>NUCLEOTIDE SEQUENCE</scope>
    <source>
        <strain evidence="1">ATCC30299</strain>
    </source>
</reference>
<keyword evidence="2" id="KW-1185">Reference proteome</keyword>
<proteinExistence type="predicted"/>
<evidence type="ECO:0000313" key="1">
    <source>
        <dbReference type="EMBL" id="CAG9321853.1"/>
    </source>
</evidence>
<comment type="caution">
    <text evidence="1">The sequence shown here is derived from an EMBL/GenBank/DDBJ whole genome shotgun (WGS) entry which is preliminary data.</text>
</comment>
<gene>
    <name evidence="1" type="ORF">BSTOLATCC_MIC29759</name>
</gene>
<dbReference type="Proteomes" id="UP001162131">
    <property type="component" value="Unassembled WGS sequence"/>
</dbReference>
<sequence length="106" mass="12636">MLFIEIIFIEWPYPIWQLFISICERCFGFFSIKKILHNCYVNKSLLNRCIYLIVQDSSYLQNLFSTLAGSSNLNDSCFSTEDADSHWYFTIKAYFIYNPLINYIIK</sequence>
<evidence type="ECO:0000313" key="2">
    <source>
        <dbReference type="Proteomes" id="UP001162131"/>
    </source>
</evidence>
<organism evidence="1 2">
    <name type="scientific">Blepharisma stoltei</name>
    <dbReference type="NCBI Taxonomy" id="1481888"/>
    <lineage>
        <taxon>Eukaryota</taxon>
        <taxon>Sar</taxon>
        <taxon>Alveolata</taxon>
        <taxon>Ciliophora</taxon>
        <taxon>Postciliodesmatophora</taxon>
        <taxon>Heterotrichea</taxon>
        <taxon>Heterotrichida</taxon>
        <taxon>Blepharismidae</taxon>
        <taxon>Blepharisma</taxon>
    </lineage>
</organism>
<dbReference type="EMBL" id="CAJZBQ010000029">
    <property type="protein sequence ID" value="CAG9321853.1"/>
    <property type="molecule type" value="Genomic_DNA"/>
</dbReference>
<dbReference type="AlphaFoldDB" id="A0AAU9JCX7"/>
<name>A0AAU9JCX7_9CILI</name>
<protein>
    <recommendedName>
        <fullName evidence="3">Maturase K</fullName>
    </recommendedName>
</protein>
<accession>A0AAU9JCX7</accession>
<evidence type="ECO:0008006" key="3">
    <source>
        <dbReference type="Google" id="ProtNLM"/>
    </source>
</evidence>